<dbReference type="GO" id="GO:0016020">
    <property type="term" value="C:membrane"/>
    <property type="evidence" value="ECO:0007669"/>
    <property type="project" value="UniProtKB-SubCell"/>
</dbReference>
<evidence type="ECO:0000259" key="8">
    <source>
        <dbReference type="PROSITE" id="PS50850"/>
    </source>
</evidence>
<evidence type="ECO:0000256" key="1">
    <source>
        <dbReference type="ARBA" id="ARBA00004141"/>
    </source>
</evidence>
<keyword evidence="5 7" id="KW-0472">Membrane</keyword>
<dbReference type="FunFam" id="1.20.1250.20:FF:000013">
    <property type="entry name" value="MFS general substrate transporter"/>
    <property type="match status" value="1"/>
</dbReference>
<protein>
    <submittedName>
        <fullName evidence="9">Putative transporter</fullName>
    </submittedName>
</protein>
<evidence type="ECO:0000256" key="3">
    <source>
        <dbReference type="ARBA" id="ARBA00022692"/>
    </source>
</evidence>
<feature type="compositionally biased region" description="Basic and acidic residues" evidence="6">
    <location>
        <begin position="7"/>
        <end position="18"/>
    </location>
</feature>
<feature type="transmembrane region" description="Helical" evidence="7">
    <location>
        <begin position="334"/>
        <end position="354"/>
    </location>
</feature>
<proteinExistence type="predicted"/>
<reference evidence="10 12" key="2">
    <citation type="submission" date="2023-09" db="EMBL/GenBank/DDBJ databases">
        <title>Complete-Gapless Cercospora beticola genome.</title>
        <authorList>
            <person name="Wyatt N.A."/>
            <person name="Spanner R.E."/>
            <person name="Bolton M.D."/>
        </authorList>
    </citation>
    <scope>NUCLEOTIDE SEQUENCE [LARGE SCALE GENOMIC DNA]</scope>
    <source>
        <strain evidence="10">Cb09-40</strain>
    </source>
</reference>
<dbReference type="Gene3D" id="1.20.1250.20">
    <property type="entry name" value="MFS general substrate transporter like domains"/>
    <property type="match status" value="2"/>
</dbReference>
<evidence type="ECO:0000256" key="2">
    <source>
        <dbReference type="ARBA" id="ARBA00022448"/>
    </source>
</evidence>
<keyword evidence="2" id="KW-0813">Transport</keyword>
<dbReference type="PANTHER" id="PTHR43791">
    <property type="entry name" value="PERMEASE-RELATED"/>
    <property type="match status" value="1"/>
</dbReference>
<dbReference type="FunFam" id="1.20.1250.20:FF:000057">
    <property type="entry name" value="MFS general substrate transporter"/>
    <property type="match status" value="1"/>
</dbReference>
<dbReference type="InterPro" id="IPR020846">
    <property type="entry name" value="MFS_dom"/>
</dbReference>
<feature type="transmembrane region" description="Helical" evidence="7">
    <location>
        <begin position="485"/>
        <end position="507"/>
    </location>
</feature>
<organism evidence="9 11">
    <name type="scientific">Cercospora beticola</name>
    <name type="common">Sugarbeet leaf spot fungus</name>
    <dbReference type="NCBI Taxonomy" id="122368"/>
    <lineage>
        <taxon>Eukaryota</taxon>
        <taxon>Fungi</taxon>
        <taxon>Dikarya</taxon>
        <taxon>Ascomycota</taxon>
        <taxon>Pezizomycotina</taxon>
        <taxon>Dothideomycetes</taxon>
        <taxon>Dothideomycetidae</taxon>
        <taxon>Mycosphaerellales</taxon>
        <taxon>Mycosphaerellaceae</taxon>
        <taxon>Cercospora</taxon>
    </lineage>
</organism>
<dbReference type="Proteomes" id="UP000230605">
    <property type="component" value="Chromosome 7"/>
</dbReference>
<keyword evidence="3 7" id="KW-0812">Transmembrane</keyword>
<accession>A0A2G5HH74</accession>
<reference evidence="9 11" key="1">
    <citation type="submission" date="2015-10" db="EMBL/GenBank/DDBJ databases">
        <title>The cercosporin biosynthetic gene cluster was horizontally transferred to several fungal lineages and shown to be expanded in Cercospora beticola based on microsynteny with recipient genomes.</title>
        <authorList>
            <person name="De Jonge R."/>
            <person name="Ebert M.K."/>
            <person name="Suttle J.C."/>
            <person name="Jurick Ii W.M."/>
            <person name="Secor G.A."/>
            <person name="Thomma B.P."/>
            <person name="Van De Peer Y."/>
            <person name="Bolton M.D."/>
        </authorList>
    </citation>
    <scope>NUCLEOTIDE SEQUENCE [LARGE SCALE GENOMIC DNA]</scope>
    <source>
        <strain evidence="9 11">09-40</strain>
    </source>
</reference>
<dbReference type="AlphaFoldDB" id="A0A2G5HH74"/>
<dbReference type="PROSITE" id="PS50850">
    <property type="entry name" value="MFS"/>
    <property type="match status" value="1"/>
</dbReference>
<feature type="domain" description="Major facilitator superfamily (MFS) profile" evidence="8">
    <location>
        <begin position="95"/>
        <end position="515"/>
    </location>
</feature>
<gene>
    <name evidence="9" type="ORF">CB0940_09171</name>
    <name evidence="10" type="ORF">RHO25_011197</name>
</gene>
<evidence type="ECO:0000256" key="5">
    <source>
        <dbReference type="ARBA" id="ARBA00023136"/>
    </source>
</evidence>
<name>A0A2G5HH74_CERBT</name>
<dbReference type="SUPFAM" id="SSF103473">
    <property type="entry name" value="MFS general substrate transporter"/>
    <property type="match status" value="1"/>
</dbReference>
<feature type="transmembrane region" description="Helical" evidence="7">
    <location>
        <begin position="255"/>
        <end position="277"/>
    </location>
</feature>
<dbReference type="EMBL" id="CP134190">
    <property type="protein sequence ID" value="WPB06540.1"/>
    <property type="molecule type" value="Genomic_DNA"/>
</dbReference>
<keyword evidence="12" id="KW-1185">Reference proteome</keyword>
<evidence type="ECO:0000313" key="11">
    <source>
        <dbReference type="Proteomes" id="UP000230605"/>
    </source>
</evidence>
<dbReference type="OrthoDB" id="2250022at2759"/>
<dbReference type="InterPro" id="IPR036259">
    <property type="entry name" value="MFS_trans_sf"/>
</dbReference>
<evidence type="ECO:0000313" key="12">
    <source>
        <dbReference type="Proteomes" id="UP001302367"/>
    </source>
</evidence>
<dbReference type="PANTHER" id="PTHR43791:SF62">
    <property type="entry name" value="MAJOR FACILITATOR SUPERFAMILY (MFS) PROFILE DOMAIN-CONTAINING PROTEIN"/>
    <property type="match status" value="1"/>
</dbReference>
<sequence>MSGGTNEKTDAQSPESRRGSAVNRASANPSRRASVIDAIINKDKKENGVTIELENVPKYLSADELPSPEEIIDRLGIADWRTLEKKLVRRLDCTLVPILWILYVTNYLDRASLGQARLSTLDQDLNLTGYQFGNAVSILSAGYVLGQLPSNMIIPYVRPSLYLGCCAFIWSGVAAAVAGVRSYEGLLAVRFCLGLVEAPLFPGAIYLLSCWYTRRELGVRIAIMATGTPIANGLSGLIAAAVFSSLEGKHGVAGWQWLFIVLAICGGVFGVVACLVLPDYPASRTGSTMWTMTEDMRRIAETRIIADRVTLASSVEIKTSIWGGVKLSLMDYKLWIIIFINITISAAYGFSNFYPAIVRGFGYSRVVTLVITFPPYFLAAFAAVCISWHSDRKQDRGWHFATPVACAMVGYIVCMATTHNITRYAMSFIYVVGLFGANPLIQTWISGTLSKSPEQKSTSIAINNILGQAGNVMAPYFFIQSDEPRYIMAFILMFTMAGLCVCGAMLLKWCLWRTNKRLLAYALQHGTPYNPYLQ</sequence>
<evidence type="ECO:0000313" key="10">
    <source>
        <dbReference type="EMBL" id="WPB06540.1"/>
    </source>
</evidence>
<feature type="transmembrane region" description="Helical" evidence="7">
    <location>
        <begin position="400"/>
        <end position="418"/>
    </location>
</feature>
<feature type="transmembrane region" description="Helical" evidence="7">
    <location>
        <begin position="160"/>
        <end position="180"/>
    </location>
</feature>
<feature type="transmembrane region" description="Helical" evidence="7">
    <location>
        <begin position="186"/>
        <end position="209"/>
    </location>
</feature>
<dbReference type="EMBL" id="LKMD01000106">
    <property type="protein sequence ID" value="PIA91897.1"/>
    <property type="molecule type" value="Genomic_DNA"/>
</dbReference>
<dbReference type="Proteomes" id="UP001302367">
    <property type="component" value="Chromosome 7"/>
</dbReference>
<comment type="subcellular location">
    <subcellularLocation>
        <location evidence="1">Membrane</location>
        <topology evidence="1">Multi-pass membrane protein</topology>
    </subcellularLocation>
</comment>
<feature type="transmembrane region" description="Helical" evidence="7">
    <location>
        <begin position="221"/>
        <end position="243"/>
    </location>
</feature>
<feature type="region of interest" description="Disordered" evidence="6">
    <location>
        <begin position="1"/>
        <end position="31"/>
    </location>
</feature>
<dbReference type="Pfam" id="PF07690">
    <property type="entry name" value="MFS_1"/>
    <property type="match status" value="1"/>
</dbReference>
<evidence type="ECO:0000313" key="9">
    <source>
        <dbReference type="EMBL" id="PIA91897.1"/>
    </source>
</evidence>
<feature type="transmembrane region" description="Helical" evidence="7">
    <location>
        <begin position="461"/>
        <end position="479"/>
    </location>
</feature>
<keyword evidence="4 7" id="KW-1133">Transmembrane helix</keyword>
<feature type="transmembrane region" description="Helical" evidence="7">
    <location>
        <begin position="366"/>
        <end position="388"/>
    </location>
</feature>
<dbReference type="GO" id="GO:0022857">
    <property type="term" value="F:transmembrane transporter activity"/>
    <property type="evidence" value="ECO:0007669"/>
    <property type="project" value="InterPro"/>
</dbReference>
<feature type="transmembrane region" description="Helical" evidence="7">
    <location>
        <begin position="424"/>
        <end position="441"/>
    </location>
</feature>
<dbReference type="InterPro" id="IPR011701">
    <property type="entry name" value="MFS"/>
</dbReference>
<evidence type="ECO:0000256" key="6">
    <source>
        <dbReference type="SAM" id="MobiDB-lite"/>
    </source>
</evidence>
<evidence type="ECO:0000256" key="4">
    <source>
        <dbReference type="ARBA" id="ARBA00022989"/>
    </source>
</evidence>
<evidence type="ECO:0000256" key="7">
    <source>
        <dbReference type="SAM" id="Phobius"/>
    </source>
</evidence>